<dbReference type="Pfam" id="PF22041">
    <property type="entry name" value="GST_C_7"/>
    <property type="match status" value="1"/>
</dbReference>
<evidence type="ECO:0000259" key="2">
    <source>
        <dbReference type="Pfam" id="PF22041"/>
    </source>
</evidence>
<organism evidence="3 4">
    <name type="scientific">Pseudopithomyces chartarum</name>
    <dbReference type="NCBI Taxonomy" id="1892770"/>
    <lineage>
        <taxon>Eukaryota</taxon>
        <taxon>Fungi</taxon>
        <taxon>Dikarya</taxon>
        <taxon>Ascomycota</taxon>
        <taxon>Pezizomycotina</taxon>
        <taxon>Dothideomycetes</taxon>
        <taxon>Pleosporomycetidae</taxon>
        <taxon>Pleosporales</taxon>
        <taxon>Massarineae</taxon>
        <taxon>Didymosphaeriaceae</taxon>
        <taxon>Pseudopithomyces</taxon>
    </lineage>
</organism>
<dbReference type="InterPro" id="IPR004045">
    <property type="entry name" value="Glutathione_S-Trfase_N"/>
</dbReference>
<dbReference type="EMBL" id="WVTA01000010">
    <property type="protein sequence ID" value="KAK3203972.1"/>
    <property type="molecule type" value="Genomic_DNA"/>
</dbReference>
<dbReference type="AlphaFoldDB" id="A0AAN6LTG3"/>
<comment type="caution">
    <text evidence="3">The sequence shown here is derived from an EMBL/GenBank/DDBJ whole genome shotgun (WGS) entry which is preliminary data.</text>
</comment>
<evidence type="ECO:0000313" key="4">
    <source>
        <dbReference type="Proteomes" id="UP001280581"/>
    </source>
</evidence>
<protein>
    <recommendedName>
        <fullName evidence="5">GST N-terminal domain-containing protein</fullName>
    </recommendedName>
</protein>
<dbReference type="InterPro" id="IPR036249">
    <property type="entry name" value="Thioredoxin-like_sf"/>
</dbReference>
<proteinExistence type="predicted"/>
<feature type="domain" description="Glutathione S-transferase UstS-like C-terminal" evidence="2">
    <location>
        <begin position="115"/>
        <end position="219"/>
    </location>
</feature>
<name>A0AAN6LTG3_9PLEO</name>
<gene>
    <name evidence="3" type="ORF">GRF29_106g1244269</name>
</gene>
<dbReference type="Proteomes" id="UP001280581">
    <property type="component" value="Unassembled WGS sequence"/>
</dbReference>
<feature type="domain" description="GST N-terminal" evidence="1">
    <location>
        <begin position="20"/>
        <end position="96"/>
    </location>
</feature>
<dbReference type="InterPro" id="IPR054416">
    <property type="entry name" value="GST_UstS-like_C"/>
</dbReference>
<accession>A0AAN6LTG3</accession>
<evidence type="ECO:0000313" key="3">
    <source>
        <dbReference type="EMBL" id="KAK3203972.1"/>
    </source>
</evidence>
<dbReference type="CDD" id="cd00299">
    <property type="entry name" value="GST_C_family"/>
    <property type="match status" value="1"/>
</dbReference>
<evidence type="ECO:0008006" key="5">
    <source>
        <dbReference type="Google" id="ProtNLM"/>
    </source>
</evidence>
<dbReference type="Pfam" id="PF13409">
    <property type="entry name" value="GST_N_2"/>
    <property type="match status" value="1"/>
</dbReference>
<dbReference type="Gene3D" id="3.40.30.10">
    <property type="entry name" value="Glutaredoxin"/>
    <property type="match status" value="1"/>
</dbReference>
<dbReference type="SUPFAM" id="SSF47616">
    <property type="entry name" value="GST C-terminal domain-like"/>
    <property type="match status" value="1"/>
</dbReference>
<dbReference type="SUPFAM" id="SSF52833">
    <property type="entry name" value="Thioredoxin-like"/>
    <property type="match status" value="1"/>
</dbReference>
<sequence>MSQQVILYDIPSKPPTKGWSFNPWKVRMVLNLKGVDYKTQWVEYPDLVPTLKSLGLPPNDPNDPGYSTDYSSPAIRYADGTYAMDSWHIIQELEKQYPTPSLHLDDPIVTKLRNITIVKPLVPHLIPKVPKVLLNKVSADYFYLTREEKFGKPLEQVEREATEEQWEEMKPVSKDIGDLLREKGGPFFLGDTISYADVIFVTCLKFMEVLDADIFQRFLALDPTFPKLYEACKEWLARED</sequence>
<keyword evidence="4" id="KW-1185">Reference proteome</keyword>
<reference evidence="3 4" key="1">
    <citation type="submission" date="2021-02" db="EMBL/GenBank/DDBJ databases">
        <title>Genome assembly of Pseudopithomyces chartarum.</title>
        <authorList>
            <person name="Jauregui R."/>
            <person name="Singh J."/>
            <person name="Voisey C."/>
        </authorList>
    </citation>
    <scope>NUCLEOTIDE SEQUENCE [LARGE SCALE GENOMIC DNA]</scope>
    <source>
        <strain evidence="3 4">AGR01</strain>
    </source>
</reference>
<evidence type="ECO:0000259" key="1">
    <source>
        <dbReference type="Pfam" id="PF13409"/>
    </source>
</evidence>
<dbReference type="Gene3D" id="1.20.1050.10">
    <property type="match status" value="1"/>
</dbReference>
<dbReference type="InterPro" id="IPR036282">
    <property type="entry name" value="Glutathione-S-Trfase_C_sf"/>
</dbReference>